<protein>
    <submittedName>
        <fullName evidence="1">Uncharacterized protein</fullName>
    </submittedName>
</protein>
<sequence length="423" mass="44624">MAGRGDAHGAPNARPWLERASSSDMAFFNMVFETSQRVSAAAKSQGYRELDCRTVGSFGTADGHLAGTGSLAVEAVCIDGVPAPPRNVVACPDRAAARWLVECAANTVAVAGPQGVVWAAEFARDVRCAWWIDDDTIGVLAAAEQHGTLELFAADIPRQGDAAAPSTTRLCLQVDRASDGPRSAPPPLHVAAQGPHVVCTVAASDPAPNEAALWHWRLDRGPAQGAAAGPVRVAECGWVRPRHPPLLALRWIGAGVGLAATRDGGFWFGLAPQVQTADLACDLRCLDMLPWRWQEAVVAADALPLARRSLPPSRPVLCLPGPTGASFYRLDAATYDTALLARRAFPDGWVWLCASAAAYAILSPCRRQATVCRMPLGEPMYTVRIHASPDGDGDVVQDGWMLGDTPSCALSTGTGIFVVCPAL</sequence>
<keyword evidence="2" id="KW-1185">Reference proteome</keyword>
<organism evidence="1 2">
    <name type="scientific">Coemansia helicoidea</name>
    <dbReference type="NCBI Taxonomy" id="1286919"/>
    <lineage>
        <taxon>Eukaryota</taxon>
        <taxon>Fungi</taxon>
        <taxon>Fungi incertae sedis</taxon>
        <taxon>Zoopagomycota</taxon>
        <taxon>Kickxellomycotina</taxon>
        <taxon>Kickxellomycetes</taxon>
        <taxon>Kickxellales</taxon>
        <taxon>Kickxellaceae</taxon>
        <taxon>Coemansia</taxon>
    </lineage>
</organism>
<dbReference type="EMBL" id="JANBUN010001942">
    <property type="protein sequence ID" value="KAJ2796206.1"/>
    <property type="molecule type" value="Genomic_DNA"/>
</dbReference>
<proteinExistence type="predicted"/>
<dbReference type="Proteomes" id="UP001140087">
    <property type="component" value="Unassembled WGS sequence"/>
</dbReference>
<evidence type="ECO:0000313" key="2">
    <source>
        <dbReference type="Proteomes" id="UP001140087"/>
    </source>
</evidence>
<name>A0ACC1KX10_9FUNG</name>
<gene>
    <name evidence="1" type="ORF">H4R21_004806</name>
</gene>
<evidence type="ECO:0000313" key="1">
    <source>
        <dbReference type="EMBL" id="KAJ2796206.1"/>
    </source>
</evidence>
<comment type="caution">
    <text evidence="1">The sequence shown here is derived from an EMBL/GenBank/DDBJ whole genome shotgun (WGS) entry which is preliminary data.</text>
</comment>
<accession>A0ACC1KX10</accession>
<reference evidence="1" key="1">
    <citation type="submission" date="2022-07" db="EMBL/GenBank/DDBJ databases">
        <title>Phylogenomic reconstructions and comparative analyses of Kickxellomycotina fungi.</title>
        <authorList>
            <person name="Reynolds N.K."/>
            <person name="Stajich J.E."/>
            <person name="Barry K."/>
            <person name="Grigoriev I.V."/>
            <person name="Crous P."/>
            <person name="Smith M.E."/>
        </authorList>
    </citation>
    <scope>NUCLEOTIDE SEQUENCE</scope>
    <source>
        <strain evidence="1">BCRC 34780</strain>
    </source>
</reference>